<dbReference type="AlphaFoldDB" id="A0A0F9BVH0"/>
<dbReference type="Gene3D" id="3.40.50.1220">
    <property type="entry name" value="TPP-binding domain"/>
    <property type="match status" value="1"/>
</dbReference>
<name>A0A0F9BVH0_9ZZZZ</name>
<dbReference type="PIRSF" id="PIRSF000089">
    <property type="entry name" value="Electra_flavoP_a"/>
    <property type="match status" value="1"/>
</dbReference>
<evidence type="ECO:0000259" key="2">
    <source>
        <dbReference type="SMART" id="SM00893"/>
    </source>
</evidence>
<dbReference type="PANTHER" id="PTHR43153:SF1">
    <property type="entry name" value="ELECTRON TRANSFER FLAVOPROTEIN SUBUNIT ALPHA, MITOCHONDRIAL"/>
    <property type="match status" value="1"/>
</dbReference>
<protein>
    <recommendedName>
        <fullName evidence="2">Electron transfer flavoprotein alpha/beta-subunit N-terminal domain-containing protein</fullName>
    </recommendedName>
</protein>
<feature type="domain" description="Electron transfer flavoprotein alpha/beta-subunit N-terminal" evidence="2">
    <location>
        <begin position="3"/>
        <end position="188"/>
    </location>
</feature>
<reference evidence="3" key="1">
    <citation type="journal article" date="2015" name="Nature">
        <title>Complex archaea that bridge the gap between prokaryotes and eukaryotes.</title>
        <authorList>
            <person name="Spang A."/>
            <person name="Saw J.H."/>
            <person name="Jorgensen S.L."/>
            <person name="Zaremba-Niedzwiedzka K."/>
            <person name="Martijn J."/>
            <person name="Lind A.E."/>
            <person name="van Eijk R."/>
            <person name="Schleper C."/>
            <person name="Guy L."/>
            <person name="Ettema T.J."/>
        </authorList>
    </citation>
    <scope>NUCLEOTIDE SEQUENCE</scope>
</reference>
<comment type="caution">
    <text evidence="3">The sequence shown here is derived from an EMBL/GenBank/DDBJ whole genome shotgun (WGS) entry which is preliminary data.</text>
</comment>
<dbReference type="PANTHER" id="PTHR43153">
    <property type="entry name" value="ELECTRON TRANSFER FLAVOPROTEIN ALPHA"/>
    <property type="match status" value="1"/>
</dbReference>
<dbReference type="SMART" id="SM00893">
    <property type="entry name" value="ETF"/>
    <property type="match status" value="1"/>
</dbReference>
<dbReference type="SUPFAM" id="SSF52402">
    <property type="entry name" value="Adenine nucleotide alpha hydrolases-like"/>
    <property type="match status" value="1"/>
</dbReference>
<comment type="similarity">
    <text evidence="1">Belongs to the ETF alpha-subunit/FixB family.</text>
</comment>
<proteinExistence type="inferred from homology"/>
<dbReference type="GO" id="GO:0050660">
    <property type="term" value="F:flavin adenine dinucleotide binding"/>
    <property type="evidence" value="ECO:0007669"/>
    <property type="project" value="InterPro"/>
</dbReference>
<dbReference type="Pfam" id="PF00766">
    <property type="entry name" value="ETF_alpha"/>
    <property type="match status" value="1"/>
</dbReference>
<sequence length="321" mass="33641">MSVLVYTENWDGKFKKLSYELVSYASRVAEMTGGSVTALSIGDVTDDELGKLGNFGASTVLTTAGSGSFDNQLYTGIIAAAAEKVQAKVVLLSHNNSGKALAPRLSVRLKAGLVSGVITLPESVNPVVVNKKVFSGKAYAKIKVLSDTVILTLAQNSFEIIESGASTSIEAFDHGVDASVSKTIVKDVQKQTGKILLSDADVVVSGGRGMKSGENWQPIEELADVLGAATACSRPVSDEGWRPHEEHTGQTGKIIAPNLYFAFGISGAIQHLAGVSSSKVIVAVNTDKDAPIFEAADYGIVGDALKVLPEFINEIKAAKAQ</sequence>
<dbReference type="InterPro" id="IPR014731">
    <property type="entry name" value="ETF_asu_C"/>
</dbReference>
<accession>A0A0F9BVH0</accession>
<evidence type="ECO:0000256" key="1">
    <source>
        <dbReference type="ARBA" id="ARBA00005817"/>
    </source>
</evidence>
<dbReference type="InterPro" id="IPR014730">
    <property type="entry name" value="ETF_a/b_N"/>
</dbReference>
<dbReference type="InterPro" id="IPR001308">
    <property type="entry name" value="ETF_a/FixB"/>
</dbReference>
<dbReference type="GO" id="GO:0009055">
    <property type="term" value="F:electron transfer activity"/>
    <property type="evidence" value="ECO:0007669"/>
    <property type="project" value="InterPro"/>
</dbReference>
<dbReference type="EMBL" id="LAZR01049974">
    <property type="protein sequence ID" value="KKK88386.1"/>
    <property type="molecule type" value="Genomic_DNA"/>
</dbReference>
<dbReference type="InterPro" id="IPR029035">
    <property type="entry name" value="DHS-like_NAD/FAD-binding_dom"/>
</dbReference>
<dbReference type="GO" id="GO:0033539">
    <property type="term" value="P:fatty acid beta-oxidation using acyl-CoA dehydrogenase"/>
    <property type="evidence" value="ECO:0007669"/>
    <property type="project" value="TreeGrafter"/>
</dbReference>
<dbReference type="InterPro" id="IPR014729">
    <property type="entry name" value="Rossmann-like_a/b/a_fold"/>
</dbReference>
<gene>
    <name evidence="3" type="ORF">LCGC14_2743680</name>
</gene>
<dbReference type="Pfam" id="PF01012">
    <property type="entry name" value="ETF"/>
    <property type="match status" value="1"/>
</dbReference>
<evidence type="ECO:0000313" key="3">
    <source>
        <dbReference type="EMBL" id="KKK88386.1"/>
    </source>
</evidence>
<dbReference type="Gene3D" id="3.40.50.620">
    <property type="entry name" value="HUPs"/>
    <property type="match status" value="1"/>
</dbReference>
<dbReference type="SUPFAM" id="SSF52467">
    <property type="entry name" value="DHS-like NAD/FAD-binding domain"/>
    <property type="match status" value="1"/>
</dbReference>
<organism evidence="3">
    <name type="scientific">marine sediment metagenome</name>
    <dbReference type="NCBI Taxonomy" id="412755"/>
    <lineage>
        <taxon>unclassified sequences</taxon>
        <taxon>metagenomes</taxon>
        <taxon>ecological metagenomes</taxon>
    </lineage>
</organism>